<dbReference type="Gene3D" id="3.30.420.10">
    <property type="entry name" value="Ribonuclease H-like superfamily/Ribonuclease H"/>
    <property type="match status" value="1"/>
</dbReference>
<dbReference type="AlphaFoldDB" id="A0A4Y2LY15"/>
<dbReference type="EMBL" id="BGPR01006483">
    <property type="protein sequence ID" value="GBN19362.1"/>
    <property type="molecule type" value="Genomic_DNA"/>
</dbReference>
<protein>
    <submittedName>
        <fullName evidence="1">Uncharacterized protein</fullName>
    </submittedName>
</protein>
<comment type="caution">
    <text evidence="1">The sequence shown here is derived from an EMBL/GenBank/DDBJ whole genome shotgun (WGS) entry which is preliminary data.</text>
</comment>
<accession>A0A4Y2LY15</accession>
<dbReference type="Proteomes" id="UP000499080">
    <property type="component" value="Unassembled WGS sequence"/>
</dbReference>
<evidence type="ECO:0000313" key="1">
    <source>
        <dbReference type="EMBL" id="GBN19362.1"/>
    </source>
</evidence>
<dbReference type="OrthoDB" id="616263at2759"/>
<reference evidence="1 2" key="1">
    <citation type="journal article" date="2019" name="Sci. Rep.">
        <title>Orb-weaving spider Araneus ventricosus genome elucidates the spidroin gene catalogue.</title>
        <authorList>
            <person name="Kono N."/>
            <person name="Nakamura H."/>
            <person name="Ohtoshi R."/>
            <person name="Moran D.A.P."/>
            <person name="Shinohara A."/>
            <person name="Yoshida Y."/>
            <person name="Fujiwara M."/>
            <person name="Mori M."/>
            <person name="Tomita M."/>
            <person name="Arakawa K."/>
        </authorList>
    </citation>
    <scope>NUCLEOTIDE SEQUENCE [LARGE SCALE GENOMIC DNA]</scope>
</reference>
<dbReference type="InterPro" id="IPR036397">
    <property type="entry name" value="RNaseH_sf"/>
</dbReference>
<gene>
    <name evidence="1" type="ORF">AVEN_49242_1</name>
</gene>
<proteinExistence type="predicted"/>
<dbReference type="GO" id="GO:0003676">
    <property type="term" value="F:nucleic acid binding"/>
    <property type="evidence" value="ECO:0007669"/>
    <property type="project" value="InterPro"/>
</dbReference>
<evidence type="ECO:0000313" key="2">
    <source>
        <dbReference type="Proteomes" id="UP000499080"/>
    </source>
</evidence>
<keyword evidence="2" id="KW-1185">Reference proteome</keyword>
<sequence length="94" mass="10679">MSSDGVILLHDNIHTARKTQELLQKFKWEYSLDLAPNLGSKHLFGTKFSSNSDVKTAAENSLNGQGRDFYQAGLNKLVLRSDKCLNRFDDYVEK</sequence>
<name>A0A4Y2LY15_ARAVE</name>
<organism evidence="1 2">
    <name type="scientific">Araneus ventricosus</name>
    <name type="common">Orbweaver spider</name>
    <name type="synonym">Epeira ventricosa</name>
    <dbReference type="NCBI Taxonomy" id="182803"/>
    <lineage>
        <taxon>Eukaryota</taxon>
        <taxon>Metazoa</taxon>
        <taxon>Ecdysozoa</taxon>
        <taxon>Arthropoda</taxon>
        <taxon>Chelicerata</taxon>
        <taxon>Arachnida</taxon>
        <taxon>Araneae</taxon>
        <taxon>Araneomorphae</taxon>
        <taxon>Entelegynae</taxon>
        <taxon>Araneoidea</taxon>
        <taxon>Araneidae</taxon>
        <taxon>Araneus</taxon>
    </lineage>
</organism>